<proteinExistence type="predicted"/>
<evidence type="ECO:0000313" key="2">
    <source>
        <dbReference type="EMBL" id="WIM89755.1"/>
    </source>
</evidence>
<dbReference type="Pfam" id="PF06527">
    <property type="entry name" value="TniQ"/>
    <property type="match status" value="1"/>
</dbReference>
<dbReference type="InterPro" id="IPR009492">
    <property type="entry name" value="TniQ"/>
</dbReference>
<organism evidence="2 3">
    <name type="scientific">Candidatus Mycobacterium wuenschmannii</name>
    <dbReference type="NCBI Taxonomy" id="3027808"/>
    <lineage>
        <taxon>Bacteria</taxon>
        <taxon>Bacillati</taxon>
        <taxon>Actinomycetota</taxon>
        <taxon>Actinomycetes</taxon>
        <taxon>Mycobacteriales</taxon>
        <taxon>Mycobacteriaceae</taxon>
        <taxon>Mycobacterium</taxon>
    </lineage>
</organism>
<name>A0ABY8W3K4_9MYCO</name>
<evidence type="ECO:0000259" key="1">
    <source>
        <dbReference type="Pfam" id="PF06527"/>
    </source>
</evidence>
<reference evidence="2 3" key="1">
    <citation type="journal article" date="2023" name="Microbiol. Resour. Announc.">
        <title>Complete Genome Sequence of Mycobacterium wuenschmanii, a novel Nontuberculous Mycobacterium Isolated from a captive population of Amazon Milk Frogs.</title>
        <authorList>
            <person name="Hicks J."/>
            <person name="Zeineldin M."/>
            <person name="Ward H."/>
            <person name="Wuenschmann A."/>
            <person name="Camp P."/>
            <person name="Farrell D."/>
            <person name="Lehman K."/>
            <person name="Thacker T."/>
            <person name="Cuthbert E."/>
        </authorList>
    </citation>
    <scope>NUCLEOTIDE SEQUENCE [LARGE SCALE GENOMIC DNA]</scope>
    <source>
        <strain evidence="2 3">Wuenschmanii</strain>
    </source>
</reference>
<dbReference type="EMBL" id="CP126981">
    <property type="protein sequence ID" value="WIM89755.1"/>
    <property type="molecule type" value="Genomic_DNA"/>
</dbReference>
<gene>
    <name evidence="2" type="ORF">PT015_10185</name>
</gene>
<dbReference type="Proteomes" id="UP001236585">
    <property type="component" value="Chromosome"/>
</dbReference>
<evidence type="ECO:0000313" key="3">
    <source>
        <dbReference type="Proteomes" id="UP001236585"/>
    </source>
</evidence>
<sequence>MIRSLPIRLEPRPGESATSWLCALAYRNCVTWQQILAAVGLYRRRNDTRRLRWAARLHPHEIQNLATATGLTAEALTAMTLARFDGIGLTTGRRPPRKDLGALRACHNPWRYCPHCLSDSGGRWQVQWALGFSFACIEHKSLLADFCPDCGRVPQRRAPLAHAIPNLSACGQASANHTRGRRCGADLTDVPRIAQPAGSDVIRAQRVVNSVIADSATHFRLYRQRPASAAAVLADLRAIGNQALALGVYRSPPAHFRAANPRGETHYQSQATAAALTAAVHILDLPDIDTAGARLTALAEQARPSTRRTQTKWTTMRLEATTSTLTALRISAARHSLSPSDQLRFRAFTSRPHRPARPEAVLAKVTRALPSQLWGDWVRDLCPQEDTSDIVRGALSCAVTLVGTQAPLRSITALLGIDDSASSVWKTLRHLESDSDWTRIALGVTRLADHIATHPVVIDYHRRRRLTYDFVLTPTQCERLHEITAHARPVDVAVVKCVLFERLSGQPIRYAPWYRDHHDFHGACRHIGDGPSAEVRLLLDEIALAYLAGCGIAEPITACPELAPPD</sequence>
<feature type="domain" description="TniQ" evidence="1">
    <location>
        <begin position="6"/>
        <end position="143"/>
    </location>
</feature>
<protein>
    <submittedName>
        <fullName evidence="2">TniQ family protein</fullName>
    </submittedName>
</protein>
<dbReference type="RefSeq" id="WP_285190493.1">
    <property type="nucleotide sequence ID" value="NZ_CP126981.1"/>
</dbReference>
<accession>A0ABY8W3K4</accession>
<keyword evidence="3" id="KW-1185">Reference proteome</keyword>